<evidence type="ECO:0000313" key="2">
    <source>
        <dbReference type="EMBL" id="PKA47720.1"/>
    </source>
</evidence>
<organism evidence="2 3">
    <name type="scientific">Apostasia shenzhenica</name>
    <dbReference type="NCBI Taxonomy" id="1088818"/>
    <lineage>
        <taxon>Eukaryota</taxon>
        <taxon>Viridiplantae</taxon>
        <taxon>Streptophyta</taxon>
        <taxon>Embryophyta</taxon>
        <taxon>Tracheophyta</taxon>
        <taxon>Spermatophyta</taxon>
        <taxon>Magnoliopsida</taxon>
        <taxon>Liliopsida</taxon>
        <taxon>Asparagales</taxon>
        <taxon>Orchidaceae</taxon>
        <taxon>Apostasioideae</taxon>
        <taxon>Apostasia</taxon>
    </lineage>
</organism>
<gene>
    <name evidence="2" type="ORF">AXF42_Ash014497</name>
</gene>
<name>A0A2H9ZWN8_9ASPA</name>
<dbReference type="AlphaFoldDB" id="A0A2H9ZWN8"/>
<reference evidence="2 3" key="1">
    <citation type="journal article" date="2017" name="Nature">
        <title>The Apostasia genome and the evolution of orchids.</title>
        <authorList>
            <person name="Zhang G.Q."/>
            <person name="Liu K.W."/>
            <person name="Li Z."/>
            <person name="Lohaus R."/>
            <person name="Hsiao Y.Y."/>
            <person name="Niu S.C."/>
            <person name="Wang J.Y."/>
            <person name="Lin Y.C."/>
            <person name="Xu Q."/>
            <person name="Chen L.J."/>
            <person name="Yoshida K."/>
            <person name="Fujiwara S."/>
            <person name="Wang Z.W."/>
            <person name="Zhang Y.Q."/>
            <person name="Mitsuda N."/>
            <person name="Wang M."/>
            <person name="Liu G.H."/>
            <person name="Pecoraro L."/>
            <person name="Huang H.X."/>
            <person name="Xiao X.J."/>
            <person name="Lin M."/>
            <person name="Wu X.Y."/>
            <person name="Wu W.L."/>
            <person name="Chen Y.Y."/>
            <person name="Chang S.B."/>
            <person name="Sakamoto S."/>
            <person name="Ohme-Takagi M."/>
            <person name="Yagi M."/>
            <person name="Zeng S.J."/>
            <person name="Shen C.Y."/>
            <person name="Yeh C.M."/>
            <person name="Luo Y.B."/>
            <person name="Tsai W.C."/>
            <person name="Van de Peer Y."/>
            <person name="Liu Z.J."/>
        </authorList>
    </citation>
    <scope>NUCLEOTIDE SEQUENCE [LARGE SCALE GENOMIC DNA]</scope>
    <source>
        <strain evidence="3">cv. Shenzhen</strain>
        <tissue evidence="2">Stem</tissue>
    </source>
</reference>
<dbReference type="Proteomes" id="UP000236161">
    <property type="component" value="Unassembled WGS sequence"/>
</dbReference>
<keyword evidence="3" id="KW-1185">Reference proteome</keyword>
<feature type="signal peptide" evidence="1">
    <location>
        <begin position="1"/>
        <end position="24"/>
    </location>
</feature>
<proteinExistence type="predicted"/>
<protein>
    <submittedName>
        <fullName evidence="2">Uncharacterized protein</fullName>
    </submittedName>
</protein>
<dbReference type="EMBL" id="KZ453102">
    <property type="protein sequence ID" value="PKA47720.1"/>
    <property type="molecule type" value="Genomic_DNA"/>
</dbReference>
<accession>A0A2H9ZWN8</accession>
<evidence type="ECO:0000256" key="1">
    <source>
        <dbReference type="SAM" id="SignalP"/>
    </source>
</evidence>
<feature type="chain" id="PRO_5014115113" evidence="1">
    <location>
        <begin position="25"/>
        <end position="149"/>
    </location>
</feature>
<sequence length="149" mass="16539">MASIGRFLLPLAALLLLPPLHSSAAETPQASCIQSGRLKPVKIYEMWGLALEKAIRVFNAHQDADHVLVDPVFLMCLGLKEPDKFWVAVECLAIQGGRVWVHARFVILFANVLQSNVPTVLTVIPIGLPFRLSPFHPRPPPWVKTFKGE</sequence>
<keyword evidence="1" id="KW-0732">Signal</keyword>
<evidence type="ECO:0000313" key="3">
    <source>
        <dbReference type="Proteomes" id="UP000236161"/>
    </source>
</evidence>